<keyword evidence="2" id="KW-0472">Membrane</keyword>
<comment type="caution">
    <text evidence="3">The sequence shown here is derived from an EMBL/GenBank/DDBJ whole genome shotgun (WGS) entry which is preliminary data.</text>
</comment>
<evidence type="ECO:0000256" key="1">
    <source>
        <dbReference type="SAM" id="MobiDB-lite"/>
    </source>
</evidence>
<protein>
    <recommendedName>
        <fullName evidence="5">Integral membrane protein</fullName>
    </recommendedName>
</protein>
<keyword evidence="4" id="KW-1185">Reference proteome</keyword>
<feature type="transmembrane region" description="Helical" evidence="2">
    <location>
        <begin position="60"/>
        <end position="82"/>
    </location>
</feature>
<gene>
    <name evidence="3" type="ORF">Clow_00754</name>
</gene>
<proteinExistence type="predicted"/>
<accession>A0A0N8W0F4</accession>
<feature type="transmembrane region" description="Helical" evidence="2">
    <location>
        <begin position="224"/>
        <end position="253"/>
    </location>
</feature>
<dbReference type="Proteomes" id="UP000050488">
    <property type="component" value="Unassembled WGS sequence"/>
</dbReference>
<evidence type="ECO:0000313" key="3">
    <source>
        <dbReference type="EMBL" id="KQB86546.1"/>
    </source>
</evidence>
<dbReference type="EMBL" id="LKEV01000002">
    <property type="protein sequence ID" value="KQB86546.1"/>
    <property type="molecule type" value="Genomic_DNA"/>
</dbReference>
<dbReference type="OrthoDB" id="4423941at2"/>
<dbReference type="STRING" id="1544413.Clow_00754"/>
<feature type="region of interest" description="Disordered" evidence="1">
    <location>
        <begin position="1"/>
        <end position="21"/>
    </location>
</feature>
<evidence type="ECO:0000313" key="4">
    <source>
        <dbReference type="Proteomes" id="UP000050488"/>
    </source>
</evidence>
<reference evidence="3 4" key="1">
    <citation type="submission" date="2015-10" db="EMBL/GenBank/DDBJ databases">
        <title>Corynebacteirum lowii and Corynebacterium oculi species nova, derived from human clinical disease and and emended description of Corynebacterium mastiditis.</title>
        <authorList>
            <person name="Bernard K."/>
            <person name="Pacheco A.L."/>
            <person name="Mcdougall C."/>
            <person name="Burtx T."/>
            <person name="Weibe D."/>
            <person name="Tyler S."/>
            <person name="Olson A.B."/>
            <person name="Cnockaert M."/>
            <person name="Eguchi H."/>
            <person name="Kuwahara T."/>
            <person name="Nakayama-Imaohji H."/>
            <person name="Boudewijins M."/>
            <person name="Van Hoecke F."/>
            <person name="Bernier A.-M."/>
            <person name="Vandamme P."/>
        </authorList>
    </citation>
    <scope>NUCLEOTIDE SEQUENCE [LARGE SCALE GENOMIC DNA]</scope>
    <source>
        <strain evidence="3 4">NML 130206</strain>
    </source>
</reference>
<dbReference type="RefSeq" id="WP_055176504.1">
    <property type="nucleotide sequence ID" value="NZ_JAUSQY010000001.1"/>
</dbReference>
<evidence type="ECO:0000256" key="2">
    <source>
        <dbReference type="SAM" id="Phobius"/>
    </source>
</evidence>
<feature type="transmembrane region" description="Helical" evidence="2">
    <location>
        <begin position="142"/>
        <end position="170"/>
    </location>
</feature>
<name>A0A0N8W0F4_9CORY</name>
<feature type="transmembrane region" description="Helical" evidence="2">
    <location>
        <begin position="176"/>
        <end position="203"/>
    </location>
</feature>
<keyword evidence="2" id="KW-1133">Transmembrane helix</keyword>
<feature type="transmembrane region" description="Helical" evidence="2">
    <location>
        <begin position="102"/>
        <end position="121"/>
    </location>
</feature>
<dbReference type="PATRIC" id="fig|1544413.3.peg.755"/>
<keyword evidence="2" id="KW-0812">Transmembrane</keyword>
<dbReference type="AlphaFoldDB" id="A0A0N8W0F4"/>
<evidence type="ECO:0008006" key="5">
    <source>
        <dbReference type="Google" id="ProtNLM"/>
    </source>
</evidence>
<sequence length="277" mass="29572">MTYPSTPHPEDSSGFEGYPQYPQGTPDWAQESVTTRGTGKADVPLAIGWAFKAVFRNWPIWIIGTLVLGLLTIGFSVAGVFAAMDFSDPSAPSTMETSWTDWVLGLIQLLITPFLLTGALVQVSKDRVSLGDFFRDVAYLKVLAVSIIQGLVYLVIAVVVALLAATIFIATNPPMAVIISVAVLLFLAVMLINPFFSFWSWYAADGNGIGESISQGFKAGKRNYLQVLLFATLGGLVVAIGAFITLGLGALILAPAMYLSMAHIYRQASGGELPAAS</sequence>
<organism evidence="3 4">
    <name type="scientific">Corynebacterium lowii</name>
    <dbReference type="NCBI Taxonomy" id="1544413"/>
    <lineage>
        <taxon>Bacteria</taxon>
        <taxon>Bacillati</taxon>
        <taxon>Actinomycetota</taxon>
        <taxon>Actinomycetes</taxon>
        <taxon>Mycobacteriales</taxon>
        <taxon>Corynebacteriaceae</taxon>
        <taxon>Corynebacterium</taxon>
    </lineage>
</organism>